<dbReference type="PANTHER" id="PTHR10434:SF11">
    <property type="entry name" value="1-ACYL-SN-GLYCEROL-3-PHOSPHATE ACYLTRANSFERASE"/>
    <property type="match status" value="1"/>
</dbReference>
<dbReference type="CDD" id="cd07989">
    <property type="entry name" value="LPLAT_AGPAT-like"/>
    <property type="match status" value="1"/>
</dbReference>
<comment type="caution">
    <text evidence="4">The sequence shown here is derived from an EMBL/GenBank/DDBJ whole genome shotgun (WGS) entry which is preliminary data.</text>
</comment>
<reference evidence="4" key="1">
    <citation type="submission" date="2018-08" db="EMBL/GenBank/DDBJ databases">
        <title>A genome reference for cultivated species of the human gut microbiota.</title>
        <authorList>
            <person name="Zou Y."/>
            <person name="Xue W."/>
            <person name="Luo G."/>
        </authorList>
    </citation>
    <scope>NUCLEOTIDE SEQUENCE [LARGE SCALE GENOMIC DNA]</scope>
    <source>
        <strain evidence="4">TF05-5AC</strain>
    </source>
</reference>
<dbReference type="SMART" id="SM00563">
    <property type="entry name" value="PlsC"/>
    <property type="match status" value="1"/>
</dbReference>
<dbReference type="EMBL" id="QVLV01000002">
    <property type="protein sequence ID" value="RGE64310.1"/>
    <property type="molecule type" value="Genomic_DNA"/>
</dbReference>
<dbReference type="AlphaFoldDB" id="A0A3E3IB90"/>
<evidence type="ECO:0000259" key="3">
    <source>
        <dbReference type="SMART" id="SM00563"/>
    </source>
</evidence>
<feature type="domain" description="Phospholipid/glycerol acyltransferase" evidence="3">
    <location>
        <begin position="59"/>
        <end position="176"/>
    </location>
</feature>
<dbReference type="GO" id="GO:0006654">
    <property type="term" value="P:phosphatidic acid biosynthetic process"/>
    <property type="evidence" value="ECO:0007669"/>
    <property type="project" value="TreeGrafter"/>
</dbReference>
<proteinExistence type="predicted"/>
<dbReference type="GO" id="GO:0003841">
    <property type="term" value="F:1-acylglycerol-3-phosphate O-acyltransferase activity"/>
    <property type="evidence" value="ECO:0007669"/>
    <property type="project" value="TreeGrafter"/>
</dbReference>
<keyword evidence="2 4" id="KW-0012">Acyltransferase</keyword>
<protein>
    <submittedName>
        <fullName evidence="4">1-acyl-sn-glycerol-3-phosphate acyltransferase</fullName>
    </submittedName>
</protein>
<dbReference type="Proteomes" id="UP000260812">
    <property type="component" value="Unassembled WGS sequence"/>
</dbReference>
<keyword evidence="5" id="KW-1185">Reference proteome</keyword>
<dbReference type="SUPFAM" id="SSF69593">
    <property type="entry name" value="Glycerol-3-phosphate (1)-acyltransferase"/>
    <property type="match status" value="1"/>
</dbReference>
<gene>
    <name evidence="4" type="ORF">DXC51_04410</name>
</gene>
<keyword evidence="1 4" id="KW-0808">Transferase</keyword>
<name>A0A3E3IB90_9FIRM</name>
<dbReference type="RefSeq" id="WP_117543873.1">
    <property type="nucleotide sequence ID" value="NZ_QVLV01000002.1"/>
</dbReference>
<evidence type="ECO:0000256" key="1">
    <source>
        <dbReference type="ARBA" id="ARBA00022679"/>
    </source>
</evidence>
<sequence>MYNFFLKYLENNEPQKVISQRGIKFRKCINPIIRKLAPLSGHYNLQIVRKSKIPKDVPIIFAPTHGFKDDMLYTLVTMDTHAYILFGSLPQFFHSFDGITAWLNGAILVDRSDRLSRRASIEKMIYAVNQGANLVIFPEGVWNKSENLPILKLYSGIYKVAKQTGAFVVPVATHIEGDTCYSILDEAFELSKYEEKEGMQILRDKMATIKWELMEKYSFFKRSDLEEQGSLQKQWDIYVRTLISQVKYYDYAVEDNAEYQDKNESSFEEIFDFMNHINIKKENAFLLNRR</sequence>
<dbReference type="GeneID" id="97986147"/>
<evidence type="ECO:0000313" key="5">
    <source>
        <dbReference type="Proteomes" id="UP000260812"/>
    </source>
</evidence>
<dbReference type="Pfam" id="PF01553">
    <property type="entry name" value="Acyltransferase"/>
    <property type="match status" value="1"/>
</dbReference>
<evidence type="ECO:0000256" key="2">
    <source>
        <dbReference type="ARBA" id="ARBA00023315"/>
    </source>
</evidence>
<accession>A0A3E3IB90</accession>
<organism evidence="4 5">
    <name type="scientific">Eisenbergiella massiliensis</name>
    <dbReference type="NCBI Taxonomy" id="1720294"/>
    <lineage>
        <taxon>Bacteria</taxon>
        <taxon>Bacillati</taxon>
        <taxon>Bacillota</taxon>
        <taxon>Clostridia</taxon>
        <taxon>Lachnospirales</taxon>
        <taxon>Lachnospiraceae</taxon>
        <taxon>Eisenbergiella</taxon>
    </lineage>
</organism>
<evidence type="ECO:0000313" key="4">
    <source>
        <dbReference type="EMBL" id="RGE64310.1"/>
    </source>
</evidence>
<dbReference type="InterPro" id="IPR002123">
    <property type="entry name" value="Plipid/glycerol_acylTrfase"/>
</dbReference>
<dbReference type="PANTHER" id="PTHR10434">
    <property type="entry name" value="1-ACYL-SN-GLYCEROL-3-PHOSPHATE ACYLTRANSFERASE"/>
    <property type="match status" value="1"/>
</dbReference>